<accession>A0A127K5E5</accession>
<feature type="chain" id="PRO_5007274872" description="histidine kinase" evidence="7">
    <location>
        <begin position="20"/>
        <end position="547"/>
    </location>
</feature>
<dbReference type="InterPro" id="IPR001638">
    <property type="entry name" value="Solute-binding_3/MltF_N"/>
</dbReference>
<dbReference type="SMART" id="SM00387">
    <property type="entry name" value="HATPase_c"/>
    <property type="match status" value="1"/>
</dbReference>
<evidence type="ECO:0000256" key="6">
    <source>
        <dbReference type="ARBA" id="ARBA00023012"/>
    </source>
</evidence>
<dbReference type="InterPro" id="IPR005467">
    <property type="entry name" value="His_kinase_dom"/>
</dbReference>
<dbReference type="SMART" id="SM00062">
    <property type="entry name" value="PBPb"/>
    <property type="match status" value="1"/>
</dbReference>
<dbReference type="InterPro" id="IPR003594">
    <property type="entry name" value="HATPase_dom"/>
</dbReference>
<keyword evidence="3" id="KW-0597">Phosphoprotein</keyword>
<keyword evidence="5" id="KW-0418">Kinase</keyword>
<dbReference type="STRING" id="1134435.AC731_009525"/>
<evidence type="ECO:0000256" key="1">
    <source>
        <dbReference type="ARBA" id="ARBA00000085"/>
    </source>
</evidence>
<dbReference type="SUPFAM" id="SSF47384">
    <property type="entry name" value="Homodimeric domain of signal transducing histidine kinase"/>
    <property type="match status" value="1"/>
</dbReference>
<keyword evidence="7" id="KW-0732">Signal</keyword>
<evidence type="ECO:0000313" key="9">
    <source>
        <dbReference type="EMBL" id="AMO37173.1"/>
    </source>
</evidence>
<dbReference type="KEGG" id="thu:AC731_009525"/>
<dbReference type="InterPro" id="IPR050736">
    <property type="entry name" value="Sensor_HK_Regulatory"/>
</dbReference>
<keyword evidence="6" id="KW-0902">Two-component regulatory system</keyword>
<dbReference type="Pfam" id="PF00512">
    <property type="entry name" value="HisKA"/>
    <property type="match status" value="1"/>
</dbReference>
<dbReference type="Proteomes" id="UP000036902">
    <property type="component" value="Chromosome"/>
</dbReference>
<reference evidence="10" key="1">
    <citation type="submission" date="2016-03" db="EMBL/GenBank/DDBJ databases">
        <authorList>
            <person name="Ma C."/>
            <person name="Zhou S."/>
            <person name="Yang G."/>
        </authorList>
    </citation>
    <scope>NUCLEOTIDE SEQUENCE [LARGE SCALE GENOMIC DNA]</scope>
    <source>
        <strain evidence="10">SgZ-1</strain>
    </source>
</reference>
<dbReference type="GO" id="GO:0000155">
    <property type="term" value="F:phosphorelay sensor kinase activity"/>
    <property type="evidence" value="ECO:0007669"/>
    <property type="project" value="InterPro"/>
</dbReference>
<dbReference type="PANTHER" id="PTHR43711:SF1">
    <property type="entry name" value="HISTIDINE KINASE 1"/>
    <property type="match status" value="1"/>
</dbReference>
<protein>
    <recommendedName>
        <fullName evidence="2">histidine kinase</fullName>
        <ecNumber evidence="2">2.7.13.3</ecNumber>
    </recommendedName>
</protein>
<evidence type="ECO:0000256" key="3">
    <source>
        <dbReference type="ARBA" id="ARBA00022553"/>
    </source>
</evidence>
<evidence type="ECO:0000259" key="8">
    <source>
        <dbReference type="PROSITE" id="PS50109"/>
    </source>
</evidence>
<dbReference type="Gene3D" id="3.30.565.10">
    <property type="entry name" value="Histidine kinase-like ATPase, C-terminal domain"/>
    <property type="match status" value="1"/>
</dbReference>
<feature type="signal peptide" evidence="7">
    <location>
        <begin position="1"/>
        <end position="19"/>
    </location>
</feature>
<dbReference type="CDD" id="cd00082">
    <property type="entry name" value="HisKA"/>
    <property type="match status" value="1"/>
</dbReference>
<evidence type="ECO:0000256" key="5">
    <source>
        <dbReference type="ARBA" id="ARBA00022777"/>
    </source>
</evidence>
<dbReference type="SMART" id="SM00388">
    <property type="entry name" value="HisKA"/>
    <property type="match status" value="1"/>
</dbReference>
<dbReference type="SUPFAM" id="SSF53850">
    <property type="entry name" value="Periplasmic binding protein-like II"/>
    <property type="match status" value="1"/>
</dbReference>
<dbReference type="InterPro" id="IPR004358">
    <property type="entry name" value="Sig_transdc_His_kin-like_C"/>
</dbReference>
<dbReference type="SUPFAM" id="SSF55874">
    <property type="entry name" value="ATPase domain of HSP90 chaperone/DNA topoisomerase II/histidine kinase"/>
    <property type="match status" value="1"/>
</dbReference>
<dbReference type="InterPro" id="IPR003661">
    <property type="entry name" value="HisK_dim/P_dom"/>
</dbReference>
<feature type="domain" description="Histidine kinase" evidence="8">
    <location>
        <begin position="329"/>
        <end position="539"/>
    </location>
</feature>
<dbReference type="CDD" id="cd13708">
    <property type="entry name" value="PBP2_BvgS_like_1"/>
    <property type="match status" value="1"/>
</dbReference>
<dbReference type="Pfam" id="PF02518">
    <property type="entry name" value="HATPase_c"/>
    <property type="match status" value="1"/>
</dbReference>
<dbReference type="Pfam" id="PF00497">
    <property type="entry name" value="SBP_bac_3"/>
    <property type="match status" value="1"/>
</dbReference>
<dbReference type="PRINTS" id="PR00344">
    <property type="entry name" value="BCTRLSENSOR"/>
</dbReference>
<dbReference type="PANTHER" id="PTHR43711">
    <property type="entry name" value="TWO-COMPONENT HISTIDINE KINASE"/>
    <property type="match status" value="1"/>
</dbReference>
<evidence type="ECO:0000256" key="2">
    <source>
        <dbReference type="ARBA" id="ARBA00012438"/>
    </source>
</evidence>
<dbReference type="Gene3D" id="3.40.190.10">
    <property type="entry name" value="Periplasmic binding protein-like II"/>
    <property type="match status" value="2"/>
</dbReference>
<name>A0A127K5E5_9RHOO</name>
<dbReference type="PROSITE" id="PS50109">
    <property type="entry name" value="HIS_KIN"/>
    <property type="match status" value="1"/>
</dbReference>
<dbReference type="InterPro" id="IPR036097">
    <property type="entry name" value="HisK_dim/P_sf"/>
</dbReference>
<sequence length="547" mass="60126">MLRLVLALAASLSPLALQATVPVPPDPLKRVELSESERLYVALTQRITMCVDPDWEPFERINAAGEHEGIAADLLRLVAQRVGLELQLIPVSSWDESLEASKAGRCQILSFLNRTDSREQWLRFTAPIFLDPNVLITREEHPFIADAHALNSKRIALPRGTMVEERIRRDFPNLKVVLTHNEAEAIELVSARQADMTLRSLIVAAYTIKKEGLFNLKIAGQIPEYANALSIGVLKDESILHGILDKGVRSVTPQERELITNRHVAVKVQNDVDYALVWKVVIAATLVVIAVIAWNRKVGELERARAALAEQRMEEERRARLEQSRLVALLSHEVRTPLAIIDGAAQSLKLLLDSGDDERLRRVERIRQGVRRLTALTSQFLAKDRLDDETLTLRPEPADCAELLRGLQGQLEDGDRIRLTIEGDCSLRGDANLLEVALRNLLVNALRYSPPGSVVGARAVGSVHDVMLAVADNGPGLAPEVRQNLFASYLRGADVQDKPGAGLGLYLVKRVVDLHGGAISVSDAAARGTEFVITLPKAAVAIDSLGS</sequence>
<dbReference type="InterPro" id="IPR036890">
    <property type="entry name" value="HATPase_C_sf"/>
</dbReference>
<dbReference type="EC" id="2.7.13.3" evidence="2"/>
<gene>
    <name evidence="9" type="ORF">AC731_009525</name>
</gene>
<evidence type="ECO:0000313" key="10">
    <source>
        <dbReference type="Proteomes" id="UP000036902"/>
    </source>
</evidence>
<keyword evidence="4" id="KW-0808">Transferase</keyword>
<keyword evidence="10" id="KW-1185">Reference proteome</keyword>
<evidence type="ECO:0000256" key="7">
    <source>
        <dbReference type="SAM" id="SignalP"/>
    </source>
</evidence>
<comment type="catalytic activity">
    <reaction evidence="1">
        <text>ATP + protein L-histidine = ADP + protein N-phospho-L-histidine.</text>
        <dbReference type="EC" id="2.7.13.3"/>
    </reaction>
</comment>
<organism evidence="9 10">
    <name type="scientific">Thauera humireducens</name>
    <dbReference type="NCBI Taxonomy" id="1134435"/>
    <lineage>
        <taxon>Bacteria</taxon>
        <taxon>Pseudomonadati</taxon>
        <taxon>Pseudomonadota</taxon>
        <taxon>Betaproteobacteria</taxon>
        <taxon>Rhodocyclales</taxon>
        <taxon>Zoogloeaceae</taxon>
        <taxon>Thauera</taxon>
    </lineage>
</organism>
<proteinExistence type="predicted"/>
<dbReference type="AlphaFoldDB" id="A0A127K5E5"/>
<dbReference type="CDD" id="cd00075">
    <property type="entry name" value="HATPase"/>
    <property type="match status" value="1"/>
</dbReference>
<dbReference type="Gene3D" id="1.10.287.130">
    <property type="match status" value="1"/>
</dbReference>
<evidence type="ECO:0000256" key="4">
    <source>
        <dbReference type="ARBA" id="ARBA00022679"/>
    </source>
</evidence>
<dbReference type="EMBL" id="CP014646">
    <property type="protein sequence ID" value="AMO37173.1"/>
    <property type="molecule type" value="Genomic_DNA"/>
</dbReference>